<evidence type="ECO:0000259" key="3">
    <source>
        <dbReference type="SMART" id="SM00093"/>
    </source>
</evidence>
<dbReference type="InterPro" id="IPR042178">
    <property type="entry name" value="Serpin_sf_1"/>
</dbReference>
<reference evidence="4 5" key="1">
    <citation type="submission" date="2012-10" db="EMBL/GenBank/DDBJ databases">
        <authorList>
            <person name="Zafar N."/>
            <person name="Inman J."/>
            <person name="Hall N."/>
            <person name="Lorenzi H."/>
            <person name="Caler E."/>
        </authorList>
    </citation>
    <scope>NUCLEOTIDE SEQUENCE [LARGE SCALE GENOMIC DNA]</scope>
    <source>
        <strain evidence="4 5">IP1</strain>
    </source>
</reference>
<comment type="similarity">
    <text evidence="1 2">Belongs to the serpin family.</text>
</comment>
<dbReference type="RefSeq" id="XP_004183217.1">
    <property type="nucleotide sequence ID" value="XM_004183169.1"/>
</dbReference>
<dbReference type="GeneID" id="14882846"/>
<dbReference type="AlphaFoldDB" id="L7FJ61"/>
<evidence type="ECO:0000256" key="2">
    <source>
        <dbReference type="RuleBase" id="RU000411"/>
    </source>
</evidence>
<dbReference type="PANTHER" id="PTHR11461">
    <property type="entry name" value="SERINE PROTEASE INHIBITOR, SERPIN"/>
    <property type="match status" value="1"/>
</dbReference>
<keyword evidence="5" id="KW-1185">Reference proteome</keyword>
<dbReference type="SUPFAM" id="SSF56574">
    <property type="entry name" value="Serpins"/>
    <property type="match status" value="1"/>
</dbReference>
<protein>
    <submittedName>
        <fullName evidence="4">Leukocyte elastase inhibitor, putative</fullName>
    </submittedName>
</protein>
<dbReference type="VEuPathDB" id="AmoebaDB:EIN_050380"/>
<feature type="domain" description="Serpin" evidence="3">
    <location>
        <begin position="12"/>
        <end position="369"/>
    </location>
</feature>
<dbReference type="CDD" id="cd00172">
    <property type="entry name" value="serpin"/>
    <property type="match status" value="1"/>
</dbReference>
<dbReference type="KEGG" id="eiv:EIN_050380"/>
<dbReference type="GO" id="GO:0004867">
    <property type="term" value="F:serine-type endopeptidase inhibitor activity"/>
    <property type="evidence" value="ECO:0007669"/>
    <property type="project" value="InterPro"/>
</dbReference>
<accession>L7FJ61</accession>
<dbReference type="SMART" id="SM00093">
    <property type="entry name" value="SERPIN"/>
    <property type="match status" value="1"/>
</dbReference>
<dbReference type="Gene3D" id="2.30.39.10">
    <property type="entry name" value="Alpha-1-antitrypsin, domain 1"/>
    <property type="match status" value="1"/>
</dbReference>
<dbReference type="Pfam" id="PF00079">
    <property type="entry name" value="Serpin"/>
    <property type="match status" value="1"/>
</dbReference>
<organism evidence="4 5">
    <name type="scientific">Entamoeba invadens IP1</name>
    <dbReference type="NCBI Taxonomy" id="370355"/>
    <lineage>
        <taxon>Eukaryota</taxon>
        <taxon>Amoebozoa</taxon>
        <taxon>Evosea</taxon>
        <taxon>Archamoebae</taxon>
        <taxon>Mastigamoebida</taxon>
        <taxon>Entamoebidae</taxon>
        <taxon>Entamoeba</taxon>
    </lineage>
</organism>
<name>L7FJ61_ENTIV</name>
<dbReference type="PANTHER" id="PTHR11461:SF211">
    <property type="entry name" value="GH10112P-RELATED"/>
    <property type="match status" value="1"/>
</dbReference>
<dbReference type="OrthoDB" id="28451at2759"/>
<dbReference type="Gene3D" id="3.30.497.10">
    <property type="entry name" value="Antithrombin, subunit I, domain 2"/>
    <property type="match status" value="1"/>
</dbReference>
<dbReference type="GO" id="GO:0005615">
    <property type="term" value="C:extracellular space"/>
    <property type="evidence" value="ECO:0007669"/>
    <property type="project" value="InterPro"/>
</dbReference>
<dbReference type="InterPro" id="IPR042185">
    <property type="entry name" value="Serpin_sf_2"/>
</dbReference>
<evidence type="ECO:0000313" key="4">
    <source>
        <dbReference type="EMBL" id="ELP83871.1"/>
    </source>
</evidence>
<evidence type="ECO:0000313" key="5">
    <source>
        <dbReference type="Proteomes" id="UP000014680"/>
    </source>
</evidence>
<proteinExistence type="inferred from homology"/>
<dbReference type="OMA" id="PNNTKMR"/>
<dbReference type="InterPro" id="IPR036186">
    <property type="entry name" value="Serpin_sf"/>
</dbReference>
<dbReference type="SMR" id="L7FJ61"/>
<dbReference type="InterPro" id="IPR000215">
    <property type="entry name" value="Serpin_fam"/>
</dbReference>
<evidence type="ECO:0000256" key="1">
    <source>
        <dbReference type="ARBA" id="ARBA00009500"/>
    </source>
</evidence>
<sequence length="371" mass="41737">MSLDWQVITPLQKILYKLCAEWYTTSAQKEDVVYSTHSMFICFAMLYLGSDANTKKQLESVFGYSSIPEEKFLNTMGQIVHKEPNQQTCVEIVNAIWAGMDLKFKDQFLAAVAKMECQMKNGDFKKNCEAVRQEINTFVQTATKDVIKDFIQPGVISPDTVSVIINAIYFKGEWDKPFHILPNKMEFEGAGEVTAMKVNVDSSASFEDDYTTVSVCYKGFEHKLVFVMPTNMKEFEAKKGLEQLKDIVVDTIQSFPEKRNVTIPKFSVESSFEMNDQLMKLGLTDPFGCAADFSKMSDTKTYVSAAIHKAVVKVDEVGTVAAAATGIAMNRCCMRPMAPPRDVIINKPYYFAIVEGNNLPLFFGKVSHPKF</sequence>
<dbReference type="EMBL" id="KB207222">
    <property type="protein sequence ID" value="ELP83871.1"/>
    <property type="molecule type" value="Genomic_DNA"/>
</dbReference>
<dbReference type="Proteomes" id="UP000014680">
    <property type="component" value="Unassembled WGS sequence"/>
</dbReference>
<dbReference type="InterPro" id="IPR023796">
    <property type="entry name" value="Serpin_dom"/>
</dbReference>
<gene>
    <name evidence="4" type="ORF">EIN_050380</name>
</gene>